<keyword evidence="1" id="KW-0812">Transmembrane</keyword>
<reference evidence="2" key="1">
    <citation type="submission" date="2014-09" db="EMBL/GenBank/DDBJ databases">
        <authorList>
            <person name="Magalhaes I.L.F."/>
            <person name="Oliveira U."/>
            <person name="Santos F.R."/>
            <person name="Vidigal T.H.D.A."/>
            <person name="Brescovit A.D."/>
            <person name="Santos A.J."/>
        </authorList>
    </citation>
    <scope>NUCLEOTIDE SEQUENCE</scope>
    <source>
        <tissue evidence="2">Shoot tissue taken approximately 20 cm above the soil surface</tissue>
    </source>
</reference>
<proteinExistence type="predicted"/>
<accession>A0A0A9DJG5</accession>
<reference evidence="2" key="2">
    <citation type="journal article" date="2015" name="Data Brief">
        <title>Shoot transcriptome of the giant reed, Arundo donax.</title>
        <authorList>
            <person name="Barrero R.A."/>
            <person name="Guerrero F.D."/>
            <person name="Moolhuijzen P."/>
            <person name="Goolsby J.A."/>
            <person name="Tidwell J."/>
            <person name="Bellgard S.E."/>
            <person name="Bellgard M.I."/>
        </authorList>
    </citation>
    <scope>NUCLEOTIDE SEQUENCE</scope>
    <source>
        <tissue evidence="2">Shoot tissue taken approximately 20 cm above the soil surface</tissue>
    </source>
</reference>
<organism evidence="2">
    <name type="scientific">Arundo donax</name>
    <name type="common">Giant reed</name>
    <name type="synonym">Donax arundinaceus</name>
    <dbReference type="NCBI Taxonomy" id="35708"/>
    <lineage>
        <taxon>Eukaryota</taxon>
        <taxon>Viridiplantae</taxon>
        <taxon>Streptophyta</taxon>
        <taxon>Embryophyta</taxon>
        <taxon>Tracheophyta</taxon>
        <taxon>Spermatophyta</taxon>
        <taxon>Magnoliopsida</taxon>
        <taxon>Liliopsida</taxon>
        <taxon>Poales</taxon>
        <taxon>Poaceae</taxon>
        <taxon>PACMAD clade</taxon>
        <taxon>Arundinoideae</taxon>
        <taxon>Arundineae</taxon>
        <taxon>Arundo</taxon>
    </lineage>
</organism>
<sequence length="52" mass="6088">MSFRHNLFIYLLCSLGMNSMLLNHLHQAFLLIPGRAANFRWSIGQLLQYSFC</sequence>
<evidence type="ECO:0000313" key="2">
    <source>
        <dbReference type="EMBL" id="JAD86823.1"/>
    </source>
</evidence>
<dbReference type="AlphaFoldDB" id="A0A0A9DJG5"/>
<keyword evidence="1" id="KW-0472">Membrane</keyword>
<name>A0A0A9DJG5_ARUDO</name>
<feature type="transmembrane region" description="Helical" evidence="1">
    <location>
        <begin position="7"/>
        <end position="25"/>
    </location>
</feature>
<evidence type="ECO:0000256" key="1">
    <source>
        <dbReference type="SAM" id="Phobius"/>
    </source>
</evidence>
<keyword evidence="1" id="KW-1133">Transmembrane helix</keyword>
<protein>
    <submittedName>
        <fullName evidence="2">Uncharacterized protein</fullName>
    </submittedName>
</protein>
<dbReference type="EMBL" id="GBRH01211072">
    <property type="protein sequence ID" value="JAD86823.1"/>
    <property type="molecule type" value="Transcribed_RNA"/>
</dbReference>